<dbReference type="EMBL" id="AHNR02000029">
    <property type="protein sequence ID" value="EKR55389.1"/>
    <property type="molecule type" value="Genomic_DNA"/>
</dbReference>
<proteinExistence type="predicted"/>
<dbReference type="AlphaFoldDB" id="A0A0E2D640"/>
<name>A0A0E2D640_LEPIR</name>
<comment type="caution">
    <text evidence="1">The sequence shown here is derived from an EMBL/GenBank/DDBJ whole genome shotgun (WGS) entry which is preliminary data.</text>
</comment>
<gene>
    <name evidence="1" type="ORF">LEP1GSC105_1016</name>
</gene>
<protein>
    <submittedName>
        <fullName evidence="1">Uncharacterized protein</fullName>
    </submittedName>
</protein>
<organism evidence="1 2">
    <name type="scientific">Leptospira interrogans str. UI 12758</name>
    <dbReference type="NCBI Taxonomy" id="1049938"/>
    <lineage>
        <taxon>Bacteria</taxon>
        <taxon>Pseudomonadati</taxon>
        <taxon>Spirochaetota</taxon>
        <taxon>Spirochaetia</taxon>
        <taxon>Leptospirales</taxon>
        <taxon>Leptospiraceae</taxon>
        <taxon>Leptospira</taxon>
    </lineage>
</organism>
<accession>A0A0E2D640</accession>
<evidence type="ECO:0000313" key="2">
    <source>
        <dbReference type="Proteomes" id="UP000001340"/>
    </source>
</evidence>
<dbReference type="Proteomes" id="UP000001340">
    <property type="component" value="Unassembled WGS sequence"/>
</dbReference>
<evidence type="ECO:0000313" key="1">
    <source>
        <dbReference type="EMBL" id="EKR55389.1"/>
    </source>
</evidence>
<reference evidence="1 2" key="1">
    <citation type="submission" date="2012-10" db="EMBL/GenBank/DDBJ databases">
        <authorList>
            <person name="Harkins D.M."/>
            <person name="Durkin A.S."/>
            <person name="Brinkac L.M."/>
            <person name="Haft D.H."/>
            <person name="Selengut J.D."/>
            <person name="Sanka R."/>
            <person name="DePew J."/>
            <person name="Purushe J."/>
            <person name="Chanthongthip A."/>
            <person name="Lattana O."/>
            <person name="Phetsouvanh R."/>
            <person name="Newton P.N."/>
            <person name="Vinetz J.M."/>
            <person name="Sutton G.G."/>
            <person name="Nierman W.C."/>
            <person name="Fouts D.E."/>
        </authorList>
    </citation>
    <scope>NUCLEOTIDE SEQUENCE [LARGE SCALE GENOMIC DNA]</scope>
    <source>
        <strain evidence="1 2">UI 12758</strain>
    </source>
</reference>
<sequence>MYSFLYSKLFSPVIYKIKVSFTTNQFCHFEPENGALQNGPNLFI</sequence>